<accession>A0ACD5WRN4</accession>
<protein>
    <submittedName>
        <fullName evidence="1">Uncharacterized protein</fullName>
    </submittedName>
</protein>
<sequence length="423" mass="45312">MTSGGGGGLMNGGGSSVISATKIISLRLQYYVLLAGVGVLLLVACLKYMPAAAYAGSWPGGGGLAVATARAAEAAASESTTSGRSPVVIFNFGDSNSDTGGMAAANGMNIALPEGRTHFRRPTGRLSDGRLVIDFICESLNTPYLSPYLKVLGSDFSNGVNFAIGGSTATPGGSPFSLDVQLHQFLFFRTRSFELLNTGQRTPIDGEGFRNAIYAMDIGQNDLSAYLHLPYDQVVARIPSIVSHIKFAIETLYARGARKFWIHGTGALGCLPQKLSIPRDNDSDLDDNGCLNKYNNAAKAFNQKLAEACNQLRQRMADAAIVFTDMFAIKYDLVANHTKYGIEKPLMACCGNGGPPYNYNHFKMCMSGEMELCDMDARFISWDGVHLTEVGNSIVAAKLLTGDYSKPRIKIASLVNYTTTHDG</sequence>
<dbReference type="EnsemblPlants" id="AVESA.00010b.r2.4CG1280770.1">
    <property type="protein sequence ID" value="AVESA.00010b.r2.4CG1280770.1.CDS"/>
    <property type="gene ID" value="AVESA.00010b.r2.4CG1280770"/>
</dbReference>
<keyword evidence="2" id="KW-1185">Reference proteome</keyword>
<name>A0ACD5WRN4_AVESA</name>
<reference evidence="1" key="2">
    <citation type="submission" date="2025-09" db="UniProtKB">
        <authorList>
            <consortium name="EnsemblPlants"/>
        </authorList>
    </citation>
    <scope>IDENTIFICATION</scope>
</reference>
<evidence type="ECO:0000313" key="1">
    <source>
        <dbReference type="EnsemblPlants" id="AVESA.00010b.r2.4CG1280770.1.CDS"/>
    </source>
</evidence>
<proteinExistence type="predicted"/>
<reference evidence="1" key="1">
    <citation type="submission" date="2021-05" db="EMBL/GenBank/DDBJ databases">
        <authorList>
            <person name="Scholz U."/>
            <person name="Mascher M."/>
            <person name="Fiebig A."/>
        </authorList>
    </citation>
    <scope>NUCLEOTIDE SEQUENCE [LARGE SCALE GENOMIC DNA]</scope>
</reference>
<dbReference type="Proteomes" id="UP001732700">
    <property type="component" value="Chromosome 4C"/>
</dbReference>
<organism evidence="1 2">
    <name type="scientific">Avena sativa</name>
    <name type="common">Oat</name>
    <dbReference type="NCBI Taxonomy" id="4498"/>
    <lineage>
        <taxon>Eukaryota</taxon>
        <taxon>Viridiplantae</taxon>
        <taxon>Streptophyta</taxon>
        <taxon>Embryophyta</taxon>
        <taxon>Tracheophyta</taxon>
        <taxon>Spermatophyta</taxon>
        <taxon>Magnoliopsida</taxon>
        <taxon>Liliopsida</taxon>
        <taxon>Poales</taxon>
        <taxon>Poaceae</taxon>
        <taxon>BOP clade</taxon>
        <taxon>Pooideae</taxon>
        <taxon>Poodae</taxon>
        <taxon>Poeae</taxon>
        <taxon>Poeae Chloroplast Group 1 (Aveneae type)</taxon>
        <taxon>Aveninae</taxon>
        <taxon>Avena</taxon>
    </lineage>
</organism>
<evidence type="ECO:0000313" key="2">
    <source>
        <dbReference type="Proteomes" id="UP001732700"/>
    </source>
</evidence>